<protein>
    <submittedName>
        <fullName evidence="1">Citrate synthase</fullName>
    </submittedName>
</protein>
<gene>
    <name evidence="1" type="ORF">QBC38DRAFT_535655</name>
</gene>
<evidence type="ECO:0000313" key="2">
    <source>
        <dbReference type="Proteomes" id="UP001301958"/>
    </source>
</evidence>
<dbReference type="PANTHER" id="PTHR42871">
    <property type="entry name" value="CITRATE SYNTHASE"/>
    <property type="match status" value="1"/>
</dbReference>
<name>A0AAN7H443_9PEZI</name>
<dbReference type="Gene3D" id="1.10.230.10">
    <property type="entry name" value="Cytochrome P450-Terp, domain 2"/>
    <property type="match status" value="1"/>
</dbReference>
<dbReference type="AlphaFoldDB" id="A0AAN7H443"/>
<reference evidence="1" key="2">
    <citation type="submission" date="2023-05" db="EMBL/GenBank/DDBJ databases">
        <authorList>
            <consortium name="Lawrence Berkeley National Laboratory"/>
            <person name="Steindorff A."/>
            <person name="Hensen N."/>
            <person name="Bonometti L."/>
            <person name="Westerberg I."/>
            <person name="Brannstrom I.O."/>
            <person name="Guillou S."/>
            <person name="Cros-Aarteil S."/>
            <person name="Calhoun S."/>
            <person name="Haridas S."/>
            <person name="Kuo A."/>
            <person name="Mondo S."/>
            <person name="Pangilinan J."/>
            <person name="Riley R."/>
            <person name="Labutti K."/>
            <person name="Andreopoulos B."/>
            <person name="Lipzen A."/>
            <person name="Chen C."/>
            <person name="Yanf M."/>
            <person name="Daum C."/>
            <person name="Ng V."/>
            <person name="Clum A."/>
            <person name="Ohm R."/>
            <person name="Martin F."/>
            <person name="Silar P."/>
            <person name="Natvig D."/>
            <person name="Lalanne C."/>
            <person name="Gautier V."/>
            <person name="Ament-Velasquez S.L."/>
            <person name="Kruys A."/>
            <person name="Hutchinson M.I."/>
            <person name="Powell A.J."/>
            <person name="Barry K."/>
            <person name="Miller A.N."/>
            <person name="Grigoriev I.V."/>
            <person name="Debuchy R."/>
            <person name="Gladieux P."/>
            <person name="Thoren M.H."/>
            <person name="Johannesson H."/>
        </authorList>
    </citation>
    <scope>NUCLEOTIDE SEQUENCE</scope>
    <source>
        <strain evidence="1">CBS 990.96</strain>
    </source>
</reference>
<organism evidence="1 2">
    <name type="scientific">Podospora fimiseda</name>
    <dbReference type="NCBI Taxonomy" id="252190"/>
    <lineage>
        <taxon>Eukaryota</taxon>
        <taxon>Fungi</taxon>
        <taxon>Dikarya</taxon>
        <taxon>Ascomycota</taxon>
        <taxon>Pezizomycotina</taxon>
        <taxon>Sordariomycetes</taxon>
        <taxon>Sordariomycetidae</taxon>
        <taxon>Sordariales</taxon>
        <taxon>Podosporaceae</taxon>
        <taxon>Podospora</taxon>
    </lineage>
</organism>
<dbReference type="Proteomes" id="UP001301958">
    <property type="component" value="Unassembled WGS sequence"/>
</dbReference>
<sequence>MENTQNTGHLRVIDSRTDLEYEIPINGNHIRAKDLASITIPDPEDDDGTPQKLTVLDSGYENTACMESEITHIDGHRGTIEYCGIPIEDLFRDNDFEDVLHLLIWSKLPTSAEKMAVRAAISAAQIPPKSVINIISAFPAFIAADKVATAARHKHKPMFHNDLKKADKAILRTIGYYSTVIALVHCHKRNIPFTKPNPSGTLIGMLHTASTLTDPTSCIMAGLICGFGPLHGGAIDLAYYSLEMIKDPSYVPGFIEAVKAKKVRWNKEKVGSNPLLRVALAIDKIASQDEYFMKRKLKANADLLGCFLYSALGFEQDMITAIICLLRIAGGLSHWRETLVKPIKLWHPLQIYSGPKPTAPRPKESLSSMEMPISEKTGEVQHVEAITNTRPGKKHKLPFKLRMYLWAKTCLPA</sequence>
<accession>A0AAN7H443</accession>
<proteinExistence type="predicted"/>
<evidence type="ECO:0000313" key="1">
    <source>
        <dbReference type="EMBL" id="KAK4228695.1"/>
    </source>
</evidence>
<dbReference type="Gene3D" id="1.10.580.10">
    <property type="entry name" value="Citrate Synthase, domain 1"/>
    <property type="match status" value="2"/>
</dbReference>
<dbReference type="GO" id="GO:0046912">
    <property type="term" value="F:acyltransferase activity, acyl groups converted into alkyl on transfer"/>
    <property type="evidence" value="ECO:0007669"/>
    <property type="project" value="InterPro"/>
</dbReference>
<comment type="caution">
    <text evidence="1">The sequence shown here is derived from an EMBL/GenBank/DDBJ whole genome shotgun (WGS) entry which is preliminary data.</text>
</comment>
<dbReference type="InterPro" id="IPR016143">
    <property type="entry name" value="Citrate_synth-like_sm_a-sub"/>
</dbReference>
<dbReference type="EMBL" id="MU865316">
    <property type="protein sequence ID" value="KAK4228695.1"/>
    <property type="molecule type" value="Genomic_DNA"/>
</dbReference>
<dbReference type="SUPFAM" id="SSF48256">
    <property type="entry name" value="Citrate synthase"/>
    <property type="match status" value="1"/>
</dbReference>
<dbReference type="InterPro" id="IPR002020">
    <property type="entry name" value="Citrate_synthase"/>
</dbReference>
<dbReference type="PANTHER" id="PTHR42871:SF1">
    <property type="entry name" value="CITRATE SYNTHASE"/>
    <property type="match status" value="1"/>
</dbReference>
<reference evidence="1" key="1">
    <citation type="journal article" date="2023" name="Mol. Phylogenet. Evol.">
        <title>Genome-scale phylogeny and comparative genomics of the fungal order Sordariales.</title>
        <authorList>
            <person name="Hensen N."/>
            <person name="Bonometti L."/>
            <person name="Westerberg I."/>
            <person name="Brannstrom I.O."/>
            <person name="Guillou S."/>
            <person name="Cros-Aarteil S."/>
            <person name="Calhoun S."/>
            <person name="Haridas S."/>
            <person name="Kuo A."/>
            <person name="Mondo S."/>
            <person name="Pangilinan J."/>
            <person name="Riley R."/>
            <person name="LaButti K."/>
            <person name="Andreopoulos B."/>
            <person name="Lipzen A."/>
            <person name="Chen C."/>
            <person name="Yan M."/>
            <person name="Daum C."/>
            <person name="Ng V."/>
            <person name="Clum A."/>
            <person name="Steindorff A."/>
            <person name="Ohm R.A."/>
            <person name="Martin F."/>
            <person name="Silar P."/>
            <person name="Natvig D.O."/>
            <person name="Lalanne C."/>
            <person name="Gautier V."/>
            <person name="Ament-Velasquez S.L."/>
            <person name="Kruys A."/>
            <person name="Hutchinson M.I."/>
            <person name="Powell A.J."/>
            <person name="Barry K."/>
            <person name="Miller A.N."/>
            <person name="Grigoriev I.V."/>
            <person name="Debuchy R."/>
            <person name="Gladieux P."/>
            <person name="Hiltunen Thoren M."/>
            <person name="Johannesson H."/>
        </authorList>
    </citation>
    <scope>NUCLEOTIDE SEQUENCE</scope>
    <source>
        <strain evidence="1">CBS 990.96</strain>
    </source>
</reference>
<dbReference type="InterPro" id="IPR016142">
    <property type="entry name" value="Citrate_synth-like_lrg_a-sub"/>
</dbReference>
<keyword evidence="2" id="KW-1185">Reference proteome</keyword>
<dbReference type="Pfam" id="PF00285">
    <property type="entry name" value="Citrate_synt"/>
    <property type="match status" value="3"/>
</dbReference>
<dbReference type="InterPro" id="IPR036969">
    <property type="entry name" value="Citrate_synthase_sf"/>
</dbReference>